<evidence type="ECO:0000256" key="10">
    <source>
        <dbReference type="ARBA" id="ARBA00022984"/>
    </source>
</evidence>
<dbReference type="GO" id="GO:0071555">
    <property type="term" value="P:cell wall organization"/>
    <property type="evidence" value="ECO:0007669"/>
    <property type="project" value="UniProtKB-KW"/>
</dbReference>
<evidence type="ECO:0000256" key="13">
    <source>
        <dbReference type="ARBA" id="ARBA00034000"/>
    </source>
</evidence>
<keyword evidence="10" id="KW-0573">Peptidoglycan synthesis</keyword>
<keyword evidence="16" id="KW-0812">Transmembrane</keyword>
<dbReference type="EMBL" id="QFOT01000140">
    <property type="protein sequence ID" value="PZP54428.1"/>
    <property type="molecule type" value="Genomic_DNA"/>
</dbReference>
<evidence type="ECO:0000256" key="1">
    <source>
        <dbReference type="ARBA" id="ARBA00004752"/>
    </source>
</evidence>
<dbReference type="GO" id="GO:0008955">
    <property type="term" value="F:peptidoglycan glycosyltransferase activity"/>
    <property type="evidence" value="ECO:0007669"/>
    <property type="project" value="UniProtKB-EC"/>
</dbReference>
<feature type="transmembrane region" description="Helical" evidence="16">
    <location>
        <begin position="23"/>
        <end position="46"/>
    </location>
</feature>
<dbReference type="UniPathway" id="UPA00219"/>
<dbReference type="Pfam" id="PF00905">
    <property type="entry name" value="Transpeptidase"/>
    <property type="match status" value="1"/>
</dbReference>
<keyword evidence="5" id="KW-0645">Protease</keyword>
<dbReference type="AlphaFoldDB" id="A0A2W5FGK7"/>
<keyword evidence="7" id="KW-0808">Transferase</keyword>
<comment type="catalytic activity">
    <reaction evidence="14">
        <text>[GlcNAc-(1-&gt;4)-Mur2Ac(oyl-L-Ala-gamma-D-Glu-L-Lys-D-Ala-D-Ala)](n)-di-trans,octa-cis-undecaprenyl diphosphate + beta-D-GlcNAc-(1-&gt;4)-Mur2Ac(oyl-L-Ala-gamma-D-Glu-L-Lys-D-Ala-D-Ala)-di-trans,octa-cis-undecaprenyl diphosphate = [GlcNAc-(1-&gt;4)-Mur2Ac(oyl-L-Ala-gamma-D-Glu-L-Lys-D-Ala-D-Ala)](n+1)-di-trans,octa-cis-undecaprenyl diphosphate + di-trans,octa-cis-undecaprenyl diphosphate + H(+)</text>
        <dbReference type="Rhea" id="RHEA:23708"/>
        <dbReference type="Rhea" id="RHEA-COMP:9602"/>
        <dbReference type="Rhea" id="RHEA-COMP:9603"/>
        <dbReference type="ChEBI" id="CHEBI:15378"/>
        <dbReference type="ChEBI" id="CHEBI:58405"/>
        <dbReference type="ChEBI" id="CHEBI:60033"/>
        <dbReference type="ChEBI" id="CHEBI:78435"/>
        <dbReference type="EC" id="2.4.99.28"/>
    </reaction>
</comment>
<protein>
    <submittedName>
        <fullName evidence="19">Penicillin-binding protein</fullName>
    </submittedName>
</protein>
<dbReference type="InterPro" id="IPR001264">
    <property type="entry name" value="Glyco_trans_51"/>
</dbReference>
<dbReference type="Gene3D" id="3.40.710.10">
    <property type="entry name" value="DD-peptidase/beta-lactamase superfamily"/>
    <property type="match status" value="1"/>
</dbReference>
<evidence type="ECO:0000256" key="5">
    <source>
        <dbReference type="ARBA" id="ARBA00022670"/>
    </source>
</evidence>
<evidence type="ECO:0000256" key="11">
    <source>
        <dbReference type="ARBA" id="ARBA00023268"/>
    </source>
</evidence>
<comment type="similarity">
    <text evidence="2">In the C-terminal section; belongs to the transpeptidase family.</text>
</comment>
<dbReference type="GO" id="GO:0009252">
    <property type="term" value="P:peptidoglycan biosynthetic process"/>
    <property type="evidence" value="ECO:0007669"/>
    <property type="project" value="UniProtKB-UniPathway"/>
</dbReference>
<keyword evidence="4" id="KW-0121">Carboxypeptidase</keyword>
<dbReference type="GO" id="GO:0008658">
    <property type="term" value="F:penicillin binding"/>
    <property type="evidence" value="ECO:0007669"/>
    <property type="project" value="InterPro"/>
</dbReference>
<evidence type="ECO:0000259" key="18">
    <source>
        <dbReference type="Pfam" id="PF00912"/>
    </source>
</evidence>
<dbReference type="Proteomes" id="UP000249739">
    <property type="component" value="Unassembled WGS sequence"/>
</dbReference>
<evidence type="ECO:0000259" key="17">
    <source>
        <dbReference type="Pfam" id="PF00905"/>
    </source>
</evidence>
<gene>
    <name evidence="19" type="ORF">DI586_09980</name>
</gene>
<keyword evidence="6" id="KW-0328">Glycosyltransferase</keyword>
<dbReference type="GO" id="GO:0006508">
    <property type="term" value="P:proteolysis"/>
    <property type="evidence" value="ECO:0007669"/>
    <property type="project" value="UniProtKB-KW"/>
</dbReference>
<evidence type="ECO:0000256" key="9">
    <source>
        <dbReference type="ARBA" id="ARBA00022960"/>
    </source>
</evidence>
<dbReference type="SUPFAM" id="SSF53955">
    <property type="entry name" value="Lysozyme-like"/>
    <property type="match status" value="1"/>
</dbReference>
<keyword evidence="16" id="KW-0472">Membrane</keyword>
<keyword evidence="16" id="KW-1133">Transmembrane helix</keyword>
<dbReference type="InterPro" id="IPR001460">
    <property type="entry name" value="PCN-bd_Tpept"/>
</dbReference>
<keyword evidence="12" id="KW-0961">Cell wall biogenesis/degradation</keyword>
<comment type="catalytic activity">
    <reaction evidence="13">
        <text>Preferential cleavage: (Ac)2-L-Lys-D-Ala-|-D-Ala. Also transpeptidation of peptidyl-alanyl moieties that are N-acyl substituents of D-alanine.</text>
        <dbReference type="EC" id="3.4.16.4"/>
    </reaction>
</comment>
<comment type="caution">
    <text evidence="19">The sequence shown here is derived from an EMBL/GenBank/DDBJ whole genome shotgun (WGS) entry which is preliminary data.</text>
</comment>
<dbReference type="GO" id="GO:0009002">
    <property type="term" value="F:serine-type D-Ala-D-Ala carboxypeptidase activity"/>
    <property type="evidence" value="ECO:0007669"/>
    <property type="project" value="UniProtKB-EC"/>
</dbReference>
<dbReference type="Gene3D" id="1.10.3810.10">
    <property type="entry name" value="Biosynthetic peptidoglycan transglycosylase-like"/>
    <property type="match status" value="1"/>
</dbReference>
<evidence type="ECO:0000256" key="6">
    <source>
        <dbReference type="ARBA" id="ARBA00022676"/>
    </source>
</evidence>
<feature type="domain" description="Penicillin-binding protein transpeptidase" evidence="17">
    <location>
        <begin position="340"/>
        <end position="563"/>
    </location>
</feature>
<proteinExistence type="inferred from homology"/>
<evidence type="ECO:0000256" key="8">
    <source>
        <dbReference type="ARBA" id="ARBA00022801"/>
    </source>
</evidence>
<keyword evidence="9" id="KW-0133">Cell shape</keyword>
<evidence type="ECO:0000256" key="14">
    <source>
        <dbReference type="ARBA" id="ARBA00049902"/>
    </source>
</evidence>
<dbReference type="InterPro" id="IPR023346">
    <property type="entry name" value="Lysozyme-like_dom_sf"/>
</dbReference>
<dbReference type="PANTHER" id="PTHR32282:SF33">
    <property type="entry name" value="PEPTIDOGLYCAN GLYCOSYLTRANSFERASE"/>
    <property type="match status" value="1"/>
</dbReference>
<dbReference type="PANTHER" id="PTHR32282">
    <property type="entry name" value="BINDING PROTEIN TRANSPEPTIDASE, PUTATIVE-RELATED"/>
    <property type="match status" value="1"/>
</dbReference>
<sequence>MPPRKRNHQAASRYSEPSLLGRLVKWCFVLAIWGLIVVAGVVAWYARELPDIIKKPLEERKTSITVLANDGSVIGRYGDITGNTLTVKELPPHLIDAILSTEDRRFYMHYGIDPIGLFRAVVINSLHGNVKQGGSTITQQLAKNLFLSQQKTYKRKIQEALLAIWLEHELTKDEILTAYLNRVYMGAGTYGVDAASHVYFNKSARNINLKESAMLAGLLRAPSRYSPLANPKEAEARAKVVLSAMVDNGKITEKEAKAAFKNTGSEKTELRADGSSSRYFADYIVDSIDDLIGKPDEDIIVKTTLDPEVQTGAASVISKKVTDNQKLRISQGASIVLRPDGSIVAMVGGADYQKSQFNRAGSGLRQPGSSFKPLVYLAALEAGWDQYSQIDDFPFSDGKYRPQNFGNKYYGVVTLTDALTMSMNSVAVQLAKYVGVDHVISVARRMGITSQLEPNLALALGSSEVPMIEMAQAYATIATGGYAVKAYGINEIREERTKKILYKHEKQSFPRVFRERDVAQLTRMMESVVQHGTGQGARVPYFAAGKTGTTQDHRDAWFDGFSNDYVGVVWFGNDDNKSMKSVTGGSISATAWRDIITAAKADPTPSPNNLQVSGTVTDDFSDMMSNLMNEKMPETPVSGNLPDGYQMPTGTFTPDRPGDKIGYGRFND</sequence>
<dbReference type="SUPFAM" id="SSF56601">
    <property type="entry name" value="beta-lactamase/transpeptidase-like"/>
    <property type="match status" value="1"/>
</dbReference>
<evidence type="ECO:0000256" key="16">
    <source>
        <dbReference type="SAM" id="Phobius"/>
    </source>
</evidence>
<keyword evidence="8" id="KW-0378">Hydrolase</keyword>
<comment type="similarity">
    <text evidence="3">In the N-terminal section; belongs to the glycosyltransferase 51 family.</text>
</comment>
<dbReference type="NCBIfam" id="TIGR02074">
    <property type="entry name" value="PBP_1a_fam"/>
    <property type="match status" value="1"/>
</dbReference>
<dbReference type="InterPro" id="IPR050396">
    <property type="entry name" value="Glycosyltr_51/Transpeptidase"/>
</dbReference>
<evidence type="ECO:0000256" key="3">
    <source>
        <dbReference type="ARBA" id="ARBA00007739"/>
    </source>
</evidence>
<reference evidence="19 20" key="1">
    <citation type="submission" date="2017-08" db="EMBL/GenBank/DDBJ databases">
        <title>Infants hospitalized years apart are colonized by the same room-sourced microbial strains.</title>
        <authorList>
            <person name="Brooks B."/>
            <person name="Olm M.R."/>
            <person name="Firek B.A."/>
            <person name="Baker R."/>
            <person name="Thomas B.C."/>
            <person name="Morowitz M.J."/>
            <person name="Banfield J.F."/>
        </authorList>
    </citation>
    <scope>NUCLEOTIDE SEQUENCE [LARGE SCALE GENOMIC DNA]</scope>
    <source>
        <strain evidence="19">S2_006_000_R2_64</strain>
    </source>
</reference>
<organism evidence="19 20">
    <name type="scientific">Micavibrio aeruginosavorus</name>
    <dbReference type="NCBI Taxonomy" id="349221"/>
    <lineage>
        <taxon>Bacteria</taxon>
        <taxon>Pseudomonadati</taxon>
        <taxon>Bdellovibrionota</taxon>
        <taxon>Bdellovibrionia</taxon>
        <taxon>Bdellovibrionales</taxon>
        <taxon>Pseudobdellovibrionaceae</taxon>
        <taxon>Micavibrio</taxon>
    </lineage>
</organism>
<accession>A0A2W5FGK7</accession>
<dbReference type="FunFam" id="1.10.3810.10:FF:000001">
    <property type="entry name" value="Penicillin-binding protein 1A"/>
    <property type="match status" value="1"/>
</dbReference>
<dbReference type="GO" id="GO:0030288">
    <property type="term" value="C:outer membrane-bounded periplasmic space"/>
    <property type="evidence" value="ECO:0007669"/>
    <property type="project" value="TreeGrafter"/>
</dbReference>
<comment type="pathway">
    <text evidence="1">Cell wall biogenesis; peptidoglycan biosynthesis.</text>
</comment>
<keyword evidence="11" id="KW-0511">Multifunctional enzyme</keyword>
<evidence type="ECO:0000313" key="19">
    <source>
        <dbReference type="EMBL" id="PZP54428.1"/>
    </source>
</evidence>
<evidence type="ECO:0000256" key="4">
    <source>
        <dbReference type="ARBA" id="ARBA00022645"/>
    </source>
</evidence>
<evidence type="ECO:0000256" key="7">
    <source>
        <dbReference type="ARBA" id="ARBA00022679"/>
    </source>
</evidence>
<dbReference type="InterPro" id="IPR012338">
    <property type="entry name" value="Beta-lactam/transpept-like"/>
</dbReference>
<evidence type="ECO:0000256" key="2">
    <source>
        <dbReference type="ARBA" id="ARBA00007090"/>
    </source>
</evidence>
<evidence type="ECO:0000256" key="15">
    <source>
        <dbReference type="SAM" id="MobiDB-lite"/>
    </source>
</evidence>
<feature type="domain" description="Glycosyl transferase family 51" evidence="18">
    <location>
        <begin position="72"/>
        <end position="245"/>
    </location>
</feature>
<feature type="region of interest" description="Disordered" evidence="15">
    <location>
        <begin position="636"/>
        <end position="668"/>
    </location>
</feature>
<dbReference type="GO" id="GO:0008360">
    <property type="term" value="P:regulation of cell shape"/>
    <property type="evidence" value="ECO:0007669"/>
    <property type="project" value="UniProtKB-KW"/>
</dbReference>
<dbReference type="Pfam" id="PF00912">
    <property type="entry name" value="Transgly"/>
    <property type="match status" value="1"/>
</dbReference>
<name>A0A2W5FGK7_9BACT</name>
<dbReference type="InterPro" id="IPR036950">
    <property type="entry name" value="PBP_transglycosylase"/>
</dbReference>
<evidence type="ECO:0000313" key="20">
    <source>
        <dbReference type="Proteomes" id="UP000249739"/>
    </source>
</evidence>
<evidence type="ECO:0000256" key="12">
    <source>
        <dbReference type="ARBA" id="ARBA00023316"/>
    </source>
</evidence>